<dbReference type="Gene3D" id="3.40.30.10">
    <property type="entry name" value="Glutaredoxin"/>
    <property type="match status" value="1"/>
</dbReference>
<dbReference type="PRINTS" id="PR01011">
    <property type="entry name" value="GLUTPROXDASE"/>
</dbReference>
<dbReference type="InterPro" id="IPR000889">
    <property type="entry name" value="Glutathione_peroxidase"/>
</dbReference>
<evidence type="ECO:0000313" key="8">
    <source>
        <dbReference type="Proteomes" id="UP000561617"/>
    </source>
</evidence>
<dbReference type="InterPro" id="IPR029760">
    <property type="entry name" value="GPX_CS"/>
</dbReference>
<dbReference type="CDD" id="cd00340">
    <property type="entry name" value="GSH_Peroxidase"/>
    <property type="match status" value="1"/>
</dbReference>
<feature type="domain" description="Thioredoxin" evidence="6">
    <location>
        <begin position="1"/>
        <end position="155"/>
    </location>
</feature>
<dbReference type="PROSITE" id="PS51352">
    <property type="entry name" value="THIOREDOXIN_2"/>
    <property type="match status" value="1"/>
</dbReference>
<dbReference type="SUPFAM" id="SSF52833">
    <property type="entry name" value="Thioredoxin-like"/>
    <property type="match status" value="1"/>
</dbReference>
<dbReference type="GO" id="GO:0004601">
    <property type="term" value="F:peroxidase activity"/>
    <property type="evidence" value="ECO:0007669"/>
    <property type="project" value="UniProtKB-KW"/>
</dbReference>
<evidence type="ECO:0000256" key="3">
    <source>
        <dbReference type="ARBA" id="ARBA00023002"/>
    </source>
</evidence>
<name>A0A7X0X6V9_9LIST</name>
<dbReference type="AlphaFoldDB" id="A0A7X0X6V9"/>
<evidence type="ECO:0000256" key="2">
    <source>
        <dbReference type="ARBA" id="ARBA00022559"/>
    </source>
</evidence>
<dbReference type="PIRSF" id="PIRSF000303">
    <property type="entry name" value="Glutathion_perox"/>
    <property type="match status" value="1"/>
</dbReference>
<comment type="caution">
    <text evidence="7">The sequence shown here is derived from an EMBL/GenBank/DDBJ whole genome shotgun (WGS) entry which is preliminary data.</text>
</comment>
<evidence type="ECO:0000256" key="5">
    <source>
        <dbReference type="RuleBase" id="RU000499"/>
    </source>
</evidence>
<dbReference type="PROSITE" id="PS00460">
    <property type="entry name" value="GLUTATHIONE_PEROXID_1"/>
    <property type="match status" value="1"/>
</dbReference>
<feature type="active site" evidence="4">
    <location>
        <position position="35"/>
    </location>
</feature>
<keyword evidence="2 5" id="KW-0575">Peroxidase</keyword>
<reference evidence="7 8" key="1">
    <citation type="submission" date="2020-03" db="EMBL/GenBank/DDBJ databases">
        <title>Soil Listeria distribution.</title>
        <authorList>
            <person name="Liao J."/>
            <person name="Wiedmann M."/>
        </authorList>
    </citation>
    <scope>NUCLEOTIDE SEQUENCE [LARGE SCALE GENOMIC DNA]</scope>
    <source>
        <strain evidence="7 8">FSL L7-1554</strain>
    </source>
</reference>
<comment type="similarity">
    <text evidence="1 5">Belongs to the glutathione peroxidase family.</text>
</comment>
<dbReference type="PANTHER" id="PTHR11592">
    <property type="entry name" value="GLUTATHIONE PEROXIDASE"/>
    <property type="match status" value="1"/>
</dbReference>
<dbReference type="EMBL" id="JAASTW010000007">
    <property type="protein sequence ID" value="MBC1488739.1"/>
    <property type="molecule type" value="Genomic_DNA"/>
</dbReference>
<dbReference type="FunFam" id="3.40.30.10:FF:000010">
    <property type="entry name" value="Glutathione peroxidase"/>
    <property type="match status" value="1"/>
</dbReference>
<evidence type="ECO:0000256" key="4">
    <source>
        <dbReference type="PIRSR" id="PIRSR000303-1"/>
    </source>
</evidence>
<dbReference type="GO" id="GO:0034599">
    <property type="term" value="P:cellular response to oxidative stress"/>
    <property type="evidence" value="ECO:0007669"/>
    <property type="project" value="TreeGrafter"/>
</dbReference>
<protein>
    <recommendedName>
        <fullName evidence="5">Glutathione peroxidase</fullName>
    </recommendedName>
</protein>
<evidence type="ECO:0000313" key="7">
    <source>
        <dbReference type="EMBL" id="MBC1488739.1"/>
    </source>
</evidence>
<keyword evidence="3 5" id="KW-0560">Oxidoreductase</keyword>
<accession>A0A7X0X6V9</accession>
<dbReference type="PROSITE" id="PS51355">
    <property type="entry name" value="GLUTATHIONE_PEROXID_3"/>
    <property type="match status" value="1"/>
</dbReference>
<dbReference type="InterPro" id="IPR013766">
    <property type="entry name" value="Thioredoxin_domain"/>
</dbReference>
<dbReference type="InterPro" id="IPR029759">
    <property type="entry name" value="GPX_AS"/>
</dbReference>
<sequence>MNVHDFSEKAMNGKDITLSDYKGKVLLIVNTASKCGLTPQLEGLEAMYKKLGGDHFEILGFPCNQFLHQDPGSDEAILEFCQMNYGVTFQMFSKIKVKGKDATPLYKYLTEQTGGKKIEWNFAKFLIDENGNVVERFPSKMKPEDFEDKVAALVANVK</sequence>
<evidence type="ECO:0000259" key="6">
    <source>
        <dbReference type="PROSITE" id="PS51352"/>
    </source>
</evidence>
<organism evidence="7 8">
    <name type="scientific">Listeria immobilis</name>
    <dbReference type="NCBI Taxonomy" id="2713502"/>
    <lineage>
        <taxon>Bacteria</taxon>
        <taxon>Bacillati</taxon>
        <taxon>Bacillota</taxon>
        <taxon>Bacilli</taxon>
        <taxon>Bacillales</taxon>
        <taxon>Listeriaceae</taxon>
        <taxon>Listeria</taxon>
    </lineage>
</organism>
<dbReference type="PROSITE" id="PS00763">
    <property type="entry name" value="GLUTATHIONE_PEROXID_2"/>
    <property type="match status" value="1"/>
</dbReference>
<dbReference type="InterPro" id="IPR036249">
    <property type="entry name" value="Thioredoxin-like_sf"/>
</dbReference>
<dbReference type="Proteomes" id="UP000561617">
    <property type="component" value="Unassembled WGS sequence"/>
</dbReference>
<proteinExistence type="inferred from homology"/>
<dbReference type="Pfam" id="PF00255">
    <property type="entry name" value="GSHPx"/>
    <property type="match status" value="1"/>
</dbReference>
<evidence type="ECO:0000256" key="1">
    <source>
        <dbReference type="ARBA" id="ARBA00006926"/>
    </source>
</evidence>
<dbReference type="PANTHER" id="PTHR11592:SF78">
    <property type="entry name" value="GLUTATHIONE PEROXIDASE"/>
    <property type="match status" value="1"/>
</dbReference>
<gene>
    <name evidence="7" type="ORF">HCJ38_06870</name>
</gene>
<dbReference type="RefSeq" id="WP_185380923.1">
    <property type="nucleotide sequence ID" value="NZ_JAASTW010000007.1"/>
</dbReference>